<proteinExistence type="inferred from homology"/>
<evidence type="ECO:0000256" key="7">
    <source>
        <dbReference type="ARBA" id="ARBA00023237"/>
    </source>
</evidence>
<accession>A0A318V8W5</accession>
<reference evidence="9 10" key="1">
    <citation type="submission" date="2018-06" db="EMBL/GenBank/DDBJ databases">
        <title>Genomic Encyclopedia of Type Strains, Phase III (KMG-III): the genomes of soil and plant-associated and newly described type strains.</title>
        <authorList>
            <person name="Whitman W."/>
        </authorList>
    </citation>
    <scope>NUCLEOTIDE SEQUENCE [LARGE SCALE GENOMIC DNA]</scope>
    <source>
        <strain evidence="9 10">CECT 7730</strain>
    </source>
</reference>
<dbReference type="AlphaFoldDB" id="A0A318V8W5"/>
<dbReference type="RefSeq" id="WP_110571978.1">
    <property type="nucleotide sequence ID" value="NZ_QKLW01000001.1"/>
</dbReference>
<evidence type="ECO:0000256" key="3">
    <source>
        <dbReference type="ARBA" id="ARBA00022452"/>
    </source>
</evidence>
<sequence>MTIPSKFLFRASLVAASVAAASSAYSAGFALNDHSATASGKALGGVAASNEDISSSFWNPALLTNAKSTTVYVSGAYVMPTMDVTLNSAKDATPALAGGAKDLSADGATNDSVDNTLVPAFYFAKPINERTVAGVSLNVPFGLSGDYGQDWAGRFHATETAIQDIALSFSLAHRVNDWASVGASVQIHKAEVVLESAVGTSTAAAGGEGIGRIEADDTSYGYSLGVALEPRKGTRIGLGYRSEVSFDFKGDVKYQNVAGVNQGLTTAGAGYQLINANVTDSIDFPSVLTLGVEQDLTPKLVLGLSAIRTGWGSMDGINIDFDSKQPNSVLTFGFEDQWMYSAGLTYAYSDKLTLRTGVAMDDSPVTDEYRSARTPDGDRKWISFGATYDFNEMTSATFAFTHVMIDDVSVDRDFTATGEEDASRGTLDADYKSSANVISVAMNMAF</sequence>
<dbReference type="EMBL" id="QKLW01000001">
    <property type="protein sequence ID" value="PYF84513.1"/>
    <property type="molecule type" value="Genomic_DNA"/>
</dbReference>
<dbReference type="Gene3D" id="2.40.160.60">
    <property type="entry name" value="Outer membrane protein transport protein (OMPP1/FadL/TodX)"/>
    <property type="match status" value="1"/>
</dbReference>
<comment type="subcellular location">
    <subcellularLocation>
        <location evidence="1">Cell outer membrane</location>
        <topology evidence="1">Multi-pass membrane protein</topology>
    </subcellularLocation>
</comment>
<dbReference type="PANTHER" id="PTHR35093:SF3">
    <property type="entry name" value="LONG-CHAIN FATTY ACID TRANSPORT PROTEIN"/>
    <property type="match status" value="1"/>
</dbReference>
<dbReference type="GO" id="GO:0015483">
    <property type="term" value="F:long-chain fatty acid transporting porin activity"/>
    <property type="evidence" value="ECO:0007669"/>
    <property type="project" value="TreeGrafter"/>
</dbReference>
<keyword evidence="5 8" id="KW-0732">Signal</keyword>
<evidence type="ECO:0000313" key="9">
    <source>
        <dbReference type="EMBL" id="PYF84513.1"/>
    </source>
</evidence>
<dbReference type="InterPro" id="IPR005017">
    <property type="entry name" value="OMPP1/FadL/TodX"/>
</dbReference>
<dbReference type="SUPFAM" id="SSF56935">
    <property type="entry name" value="Porins"/>
    <property type="match status" value="1"/>
</dbReference>
<comment type="caution">
    <text evidence="9">The sequence shown here is derived from an EMBL/GenBank/DDBJ whole genome shotgun (WGS) entry which is preliminary data.</text>
</comment>
<evidence type="ECO:0000256" key="2">
    <source>
        <dbReference type="ARBA" id="ARBA00008163"/>
    </source>
</evidence>
<evidence type="ECO:0000313" key="10">
    <source>
        <dbReference type="Proteomes" id="UP000247551"/>
    </source>
</evidence>
<gene>
    <name evidence="9" type="ORF">DFP75_101551</name>
</gene>
<comment type="similarity">
    <text evidence="2">Belongs to the OmpP1/FadL family.</text>
</comment>
<keyword evidence="10" id="KW-1185">Reference proteome</keyword>
<keyword evidence="7" id="KW-0998">Cell outer membrane</keyword>
<organism evidence="9 10">
    <name type="scientific">Marinomonas alcarazii</name>
    <dbReference type="NCBI Taxonomy" id="491949"/>
    <lineage>
        <taxon>Bacteria</taxon>
        <taxon>Pseudomonadati</taxon>
        <taxon>Pseudomonadota</taxon>
        <taxon>Gammaproteobacteria</taxon>
        <taxon>Oceanospirillales</taxon>
        <taxon>Oceanospirillaceae</taxon>
        <taxon>Marinomonas</taxon>
    </lineage>
</organism>
<evidence type="ECO:0000256" key="8">
    <source>
        <dbReference type="SAM" id="SignalP"/>
    </source>
</evidence>
<feature type="chain" id="PRO_5016378488" evidence="8">
    <location>
        <begin position="27"/>
        <end position="446"/>
    </location>
</feature>
<evidence type="ECO:0000256" key="5">
    <source>
        <dbReference type="ARBA" id="ARBA00022729"/>
    </source>
</evidence>
<evidence type="ECO:0000256" key="1">
    <source>
        <dbReference type="ARBA" id="ARBA00004571"/>
    </source>
</evidence>
<dbReference type="Proteomes" id="UP000247551">
    <property type="component" value="Unassembled WGS sequence"/>
</dbReference>
<evidence type="ECO:0000256" key="4">
    <source>
        <dbReference type="ARBA" id="ARBA00022692"/>
    </source>
</evidence>
<keyword evidence="4" id="KW-0812">Transmembrane</keyword>
<dbReference type="PANTHER" id="PTHR35093">
    <property type="entry name" value="OUTER MEMBRANE PROTEIN NMB0088-RELATED"/>
    <property type="match status" value="1"/>
</dbReference>
<name>A0A318V8W5_9GAMM</name>
<evidence type="ECO:0000256" key="6">
    <source>
        <dbReference type="ARBA" id="ARBA00023136"/>
    </source>
</evidence>
<keyword evidence="3" id="KW-1134">Transmembrane beta strand</keyword>
<dbReference type="Pfam" id="PF03349">
    <property type="entry name" value="Toluene_X"/>
    <property type="match status" value="1"/>
</dbReference>
<dbReference type="GO" id="GO:0009279">
    <property type="term" value="C:cell outer membrane"/>
    <property type="evidence" value="ECO:0007669"/>
    <property type="project" value="UniProtKB-SubCell"/>
</dbReference>
<keyword evidence="6" id="KW-0472">Membrane</keyword>
<protein>
    <submittedName>
        <fullName evidence="9">Long-chain fatty acid transport protein</fullName>
    </submittedName>
</protein>
<feature type="signal peptide" evidence="8">
    <location>
        <begin position="1"/>
        <end position="26"/>
    </location>
</feature>